<accession>A0A2A9D2I1</accession>
<gene>
    <name evidence="2" type="ORF">ATL40_2055</name>
</gene>
<dbReference type="Proteomes" id="UP000224915">
    <property type="component" value="Unassembled WGS sequence"/>
</dbReference>
<sequence>MSTPGAAGLGSPERIARAMSDVVAVMDRLRSPGGCPWDAEQTHAGLAPYAIEEAHEVAEAAESGDGTLREELGDLLLQVLFQARIAQEGPDGATPFDLADVARTLEAKLRRRHPHVFADATAVDAQQVAATWEDIKAAERAASPTGAVAGEASVLAGVPTSLPALAAAQKVLARARRAGIAVGPSYPEHGDEQADLEADIGAELVALVARAQAAGVDAEAALRAQVRGLRAQVREAESSA</sequence>
<dbReference type="EMBL" id="PDJD01000001">
    <property type="protein sequence ID" value="PFG20455.1"/>
    <property type="molecule type" value="Genomic_DNA"/>
</dbReference>
<dbReference type="NCBIfam" id="TIGR00444">
    <property type="entry name" value="mazG"/>
    <property type="match status" value="1"/>
</dbReference>
<dbReference type="GO" id="GO:0006203">
    <property type="term" value="P:dGTP catabolic process"/>
    <property type="evidence" value="ECO:0007669"/>
    <property type="project" value="TreeGrafter"/>
</dbReference>
<dbReference type="PANTHER" id="PTHR30522">
    <property type="entry name" value="NUCLEOSIDE TRIPHOSPHATE PYROPHOSPHOHYDROLASE"/>
    <property type="match status" value="1"/>
</dbReference>
<dbReference type="SUPFAM" id="SSF101386">
    <property type="entry name" value="all-alpha NTP pyrophosphatases"/>
    <property type="match status" value="1"/>
</dbReference>
<dbReference type="InterPro" id="IPR011551">
    <property type="entry name" value="NTP_PyrPHydrolase_MazG"/>
</dbReference>
<dbReference type="Pfam" id="PF03819">
    <property type="entry name" value="MazG"/>
    <property type="match status" value="1"/>
</dbReference>
<dbReference type="AlphaFoldDB" id="A0A2A9D2I1"/>
<dbReference type="GO" id="GO:0046052">
    <property type="term" value="P:UTP catabolic process"/>
    <property type="evidence" value="ECO:0007669"/>
    <property type="project" value="TreeGrafter"/>
</dbReference>
<dbReference type="GO" id="GO:0046076">
    <property type="term" value="P:dTTP catabolic process"/>
    <property type="evidence" value="ECO:0007669"/>
    <property type="project" value="TreeGrafter"/>
</dbReference>
<dbReference type="InterPro" id="IPR048015">
    <property type="entry name" value="NTP-PPase_MazG-like_N"/>
</dbReference>
<name>A0A2A9D2I1_9MICO</name>
<dbReference type="GO" id="GO:0006950">
    <property type="term" value="P:response to stress"/>
    <property type="evidence" value="ECO:0007669"/>
    <property type="project" value="UniProtKB-ARBA"/>
</dbReference>
<reference evidence="2 3" key="1">
    <citation type="submission" date="2017-10" db="EMBL/GenBank/DDBJ databases">
        <title>Sequencing the genomes of 1000 actinobacteria strains.</title>
        <authorList>
            <person name="Klenk H.-P."/>
        </authorList>
    </citation>
    <scope>NUCLEOTIDE SEQUENCE [LARGE SCALE GENOMIC DNA]</scope>
    <source>
        <strain evidence="2 3">DSM 21801</strain>
    </source>
</reference>
<organism evidence="2 3">
    <name type="scientific">Serinibacter salmoneus</name>
    <dbReference type="NCBI Taxonomy" id="556530"/>
    <lineage>
        <taxon>Bacteria</taxon>
        <taxon>Bacillati</taxon>
        <taxon>Actinomycetota</taxon>
        <taxon>Actinomycetes</taxon>
        <taxon>Micrococcales</taxon>
        <taxon>Beutenbergiaceae</taxon>
        <taxon>Serinibacter</taxon>
    </lineage>
</organism>
<evidence type="ECO:0000313" key="2">
    <source>
        <dbReference type="EMBL" id="PFG20455.1"/>
    </source>
</evidence>
<dbReference type="PANTHER" id="PTHR30522:SF0">
    <property type="entry name" value="NUCLEOSIDE TRIPHOSPHATE PYROPHOSPHOHYDROLASE"/>
    <property type="match status" value="1"/>
</dbReference>
<dbReference type="GO" id="GO:0046061">
    <property type="term" value="P:dATP catabolic process"/>
    <property type="evidence" value="ECO:0007669"/>
    <property type="project" value="TreeGrafter"/>
</dbReference>
<dbReference type="GO" id="GO:0047429">
    <property type="term" value="F:nucleoside triphosphate diphosphatase activity"/>
    <property type="evidence" value="ECO:0007669"/>
    <property type="project" value="TreeGrafter"/>
</dbReference>
<dbReference type="GO" id="GO:0046047">
    <property type="term" value="P:TTP catabolic process"/>
    <property type="evidence" value="ECO:0007669"/>
    <property type="project" value="TreeGrafter"/>
</dbReference>
<dbReference type="FunFam" id="1.10.287.1080:FF:000001">
    <property type="entry name" value="Nucleoside triphosphate pyrophosphohydrolase"/>
    <property type="match status" value="1"/>
</dbReference>
<evidence type="ECO:0000259" key="1">
    <source>
        <dbReference type="Pfam" id="PF03819"/>
    </source>
</evidence>
<keyword evidence="2" id="KW-0378">Hydrolase</keyword>
<evidence type="ECO:0000313" key="3">
    <source>
        <dbReference type="Proteomes" id="UP000224915"/>
    </source>
</evidence>
<protein>
    <submittedName>
        <fullName evidence="2">XTP/dITP diphosphohydrolase</fullName>
    </submittedName>
</protein>
<proteinExistence type="predicted"/>
<dbReference type="Gene3D" id="1.10.287.1080">
    <property type="entry name" value="MazG-like"/>
    <property type="match status" value="1"/>
</dbReference>
<dbReference type="CDD" id="cd11528">
    <property type="entry name" value="NTP-PPase_MazG_Nterm"/>
    <property type="match status" value="1"/>
</dbReference>
<dbReference type="InterPro" id="IPR004518">
    <property type="entry name" value="MazG-like_dom"/>
</dbReference>
<feature type="domain" description="NTP pyrophosphohydrolase MazG-like" evidence="1">
    <location>
        <begin position="41"/>
        <end position="117"/>
    </location>
</feature>
<dbReference type="RefSeq" id="WP_245866983.1">
    <property type="nucleotide sequence ID" value="NZ_PDJD01000001.1"/>
</dbReference>
<comment type="caution">
    <text evidence="2">The sequence shown here is derived from an EMBL/GenBank/DDBJ whole genome shotgun (WGS) entry which is preliminary data.</text>
</comment>
<dbReference type="GO" id="GO:0046081">
    <property type="term" value="P:dUTP catabolic process"/>
    <property type="evidence" value="ECO:0007669"/>
    <property type="project" value="TreeGrafter"/>
</dbReference>
<keyword evidence="3" id="KW-1185">Reference proteome</keyword>